<dbReference type="Pfam" id="PF02839">
    <property type="entry name" value="CBM_5_12"/>
    <property type="match status" value="1"/>
</dbReference>
<dbReference type="SUPFAM" id="SSF51055">
    <property type="entry name" value="Carbohydrate binding domain"/>
    <property type="match status" value="2"/>
</dbReference>
<evidence type="ECO:0000313" key="5">
    <source>
        <dbReference type="Proteomes" id="UP000054538"/>
    </source>
</evidence>
<keyword evidence="1" id="KW-0378">Hydrolase</keyword>
<protein>
    <submittedName>
        <fullName evidence="4">Unplaced genomic scaffold scaffold_135, whole genome shotgun sequence</fullName>
    </submittedName>
</protein>
<dbReference type="EMBL" id="KN824957">
    <property type="protein sequence ID" value="KIK96989.1"/>
    <property type="molecule type" value="Genomic_DNA"/>
</dbReference>
<evidence type="ECO:0000259" key="3">
    <source>
        <dbReference type="SMART" id="SM00495"/>
    </source>
</evidence>
<evidence type="ECO:0000313" key="4">
    <source>
        <dbReference type="EMBL" id="KIK96989.1"/>
    </source>
</evidence>
<sequence length="192" mass="21125">STSTDTATYAPSTYNYTTTPVVSSGYTEATNETSYAPTQTSYESYAEPSPTVYESYAEPSPTAYESYAEPSPTAWKRDAVNCNESQNWQEHLAYSAGDKVIFQNKLYTAKQWSDNNSPGTNPGQWNIEGECAQPINNKAECKGIDNWQNPKSYAAKDKVVYGEHLWEAQGWVQGNLPGGASGSWKDSGACEY</sequence>
<dbReference type="GO" id="GO:0004553">
    <property type="term" value="F:hydrolase activity, hydrolyzing O-glycosyl compounds"/>
    <property type="evidence" value="ECO:0007669"/>
    <property type="project" value="InterPro"/>
</dbReference>
<feature type="region of interest" description="Disordered" evidence="2">
    <location>
        <begin position="25"/>
        <end position="47"/>
    </location>
</feature>
<feature type="non-terminal residue" evidence="4">
    <location>
        <position position="1"/>
    </location>
</feature>
<proteinExistence type="predicted"/>
<dbReference type="OrthoDB" id="3012298at2759"/>
<dbReference type="GO" id="GO:0005576">
    <property type="term" value="C:extracellular region"/>
    <property type="evidence" value="ECO:0007669"/>
    <property type="project" value="InterPro"/>
</dbReference>
<dbReference type="SMART" id="SM00495">
    <property type="entry name" value="ChtBD3"/>
    <property type="match status" value="2"/>
</dbReference>
<dbReference type="Gene3D" id="2.10.10.20">
    <property type="entry name" value="Carbohydrate-binding module superfamily 5/12"/>
    <property type="match status" value="2"/>
</dbReference>
<dbReference type="CDD" id="cd12215">
    <property type="entry name" value="ChiC_BD"/>
    <property type="match status" value="2"/>
</dbReference>
<name>A0A0D0E6A3_9AGAM</name>
<dbReference type="HOGENOM" id="CLU_090394_0_0_1"/>
<reference evidence="5" key="2">
    <citation type="submission" date="2015-01" db="EMBL/GenBank/DDBJ databases">
        <title>Evolutionary Origins and Diversification of the Mycorrhizal Mutualists.</title>
        <authorList>
            <consortium name="DOE Joint Genome Institute"/>
            <consortium name="Mycorrhizal Genomics Consortium"/>
            <person name="Kohler A."/>
            <person name="Kuo A."/>
            <person name="Nagy L.G."/>
            <person name="Floudas D."/>
            <person name="Copeland A."/>
            <person name="Barry K.W."/>
            <person name="Cichocki N."/>
            <person name="Veneault-Fourrey C."/>
            <person name="LaButti K."/>
            <person name="Lindquist E.A."/>
            <person name="Lipzen A."/>
            <person name="Lundell T."/>
            <person name="Morin E."/>
            <person name="Murat C."/>
            <person name="Riley R."/>
            <person name="Ohm R."/>
            <person name="Sun H."/>
            <person name="Tunlid A."/>
            <person name="Henrissat B."/>
            <person name="Grigoriev I.V."/>
            <person name="Hibbett D.S."/>
            <person name="Martin F."/>
        </authorList>
    </citation>
    <scope>NUCLEOTIDE SEQUENCE [LARGE SCALE GENOMIC DNA]</scope>
    <source>
        <strain evidence="5">Ve08.2h10</strain>
    </source>
</reference>
<feature type="domain" description="Chitin-binding type-3" evidence="3">
    <location>
        <begin position="144"/>
        <end position="187"/>
    </location>
</feature>
<evidence type="ECO:0000256" key="2">
    <source>
        <dbReference type="SAM" id="MobiDB-lite"/>
    </source>
</evidence>
<keyword evidence="5" id="KW-1185">Reference proteome</keyword>
<dbReference type="GO" id="GO:0030246">
    <property type="term" value="F:carbohydrate binding"/>
    <property type="evidence" value="ECO:0007669"/>
    <property type="project" value="InterPro"/>
</dbReference>
<gene>
    <name evidence="4" type="ORF">PAXRUDRAFT_137229</name>
</gene>
<dbReference type="AlphaFoldDB" id="A0A0D0E6A3"/>
<dbReference type="InterPro" id="IPR003610">
    <property type="entry name" value="CBM5/12"/>
</dbReference>
<dbReference type="InterPro" id="IPR036573">
    <property type="entry name" value="CBM_sf_5/12"/>
</dbReference>
<reference evidence="4 5" key="1">
    <citation type="submission" date="2014-04" db="EMBL/GenBank/DDBJ databases">
        <authorList>
            <consortium name="DOE Joint Genome Institute"/>
            <person name="Kuo A."/>
            <person name="Kohler A."/>
            <person name="Jargeat P."/>
            <person name="Nagy L.G."/>
            <person name="Floudas D."/>
            <person name="Copeland A."/>
            <person name="Barry K.W."/>
            <person name="Cichocki N."/>
            <person name="Veneault-Fourrey C."/>
            <person name="LaButti K."/>
            <person name="Lindquist E.A."/>
            <person name="Lipzen A."/>
            <person name="Lundell T."/>
            <person name="Morin E."/>
            <person name="Murat C."/>
            <person name="Sun H."/>
            <person name="Tunlid A."/>
            <person name="Henrissat B."/>
            <person name="Grigoriev I.V."/>
            <person name="Hibbett D.S."/>
            <person name="Martin F."/>
            <person name="Nordberg H.P."/>
            <person name="Cantor M.N."/>
            <person name="Hua S.X."/>
        </authorList>
    </citation>
    <scope>NUCLEOTIDE SEQUENCE [LARGE SCALE GENOMIC DNA]</scope>
    <source>
        <strain evidence="4 5">Ve08.2h10</strain>
    </source>
</reference>
<feature type="compositionally biased region" description="Polar residues" evidence="2">
    <location>
        <begin position="25"/>
        <end position="43"/>
    </location>
</feature>
<evidence type="ECO:0000256" key="1">
    <source>
        <dbReference type="ARBA" id="ARBA00022801"/>
    </source>
</evidence>
<dbReference type="Proteomes" id="UP000054538">
    <property type="component" value="Unassembled WGS sequence"/>
</dbReference>
<dbReference type="GO" id="GO:0005975">
    <property type="term" value="P:carbohydrate metabolic process"/>
    <property type="evidence" value="ECO:0007669"/>
    <property type="project" value="InterPro"/>
</dbReference>
<accession>A0A0D0E6A3</accession>
<dbReference type="InParanoid" id="A0A0D0E6A3"/>
<organism evidence="4 5">
    <name type="scientific">Paxillus rubicundulus Ve08.2h10</name>
    <dbReference type="NCBI Taxonomy" id="930991"/>
    <lineage>
        <taxon>Eukaryota</taxon>
        <taxon>Fungi</taxon>
        <taxon>Dikarya</taxon>
        <taxon>Basidiomycota</taxon>
        <taxon>Agaricomycotina</taxon>
        <taxon>Agaricomycetes</taxon>
        <taxon>Agaricomycetidae</taxon>
        <taxon>Boletales</taxon>
        <taxon>Paxilineae</taxon>
        <taxon>Paxillaceae</taxon>
        <taxon>Paxillus</taxon>
    </lineage>
</organism>
<feature type="domain" description="Chitin-binding type-3" evidence="3">
    <location>
        <begin position="85"/>
        <end position="128"/>
    </location>
</feature>